<reference evidence="2" key="1">
    <citation type="journal article" date="2014" name="Science">
        <title>Ancient hybridizations among the ancestral genomes of bread wheat.</title>
        <authorList>
            <consortium name="International Wheat Genome Sequencing Consortium,"/>
            <person name="Marcussen T."/>
            <person name="Sandve S.R."/>
            <person name="Heier L."/>
            <person name="Spannagl M."/>
            <person name="Pfeifer M."/>
            <person name="Jakobsen K.S."/>
            <person name="Wulff B.B."/>
            <person name="Steuernagel B."/>
            <person name="Mayer K.F."/>
            <person name="Olsen O.A."/>
        </authorList>
    </citation>
    <scope>NUCLEOTIDE SEQUENCE [LARGE SCALE GENOMIC DNA]</scope>
    <source>
        <strain evidence="2">cv. AL8/78</strain>
    </source>
</reference>
<reference evidence="2" key="2">
    <citation type="journal article" date="2017" name="Nat. Plants">
        <title>The Aegilops tauschii genome reveals multiple impacts of transposons.</title>
        <authorList>
            <person name="Zhao G."/>
            <person name="Zou C."/>
            <person name="Li K."/>
            <person name="Wang K."/>
            <person name="Li T."/>
            <person name="Gao L."/>
            <person name="Zhang X."/>
            <person name="Wang H."/>
            <person name="Yang Z."/>
            <person name="Liu X."/>
            <person name="Jiang W."/>
            <person name="Mao L."/>
            <person name="Kong X."/>
            <person name="Jiao Y."/>
            <person name="Jia J."/>
        </authorList>
    </citation>
    <scope>NUCLEOTIDE SEQUENCE [LARGE SCALE GENOMIC DNA]</scope>
    <source>
        <strain evidence="2">cv. AL8/78</strain>
    </source>
</reference>
<reference evidence="1" key="5">
    <citation type="journal article" date="2021" name="G3 (Bethesda)">
        <title>Aegilops tauschii genome assembly Aet v5.0 features greater sequence contiguity and improved annotation.</title>
        <authorList>
            <person name="Wang L."/>
            <person name="Zhu T."/>
            <person name="Rodriguez J.C."/>
            <person name="Deal K.R."/>
            <person name="Dubcovsky J."/>
            <person name="McGuire P.E."/>
            <person name="Lux T."/>
            <person name="Spannagl M."/>
            <person name="Mayer K.F.X."/>
            <person name="Baldrich P."/>
            <person name="Meyers B.C."/>
            <person name="Huo N."/>
            <person name="Gu Y.Q."/>
            <person name="Zhou H."/>
            <person name="Devos K.M."/>
            <person name="Bennetzen J.L."/>
            <person name="Unver T."/>
            <person name="Budak H."/>
            <person name="Gulick P.J."/>
            <person name="Galiba G."/>
            <person name="Kalapos B."/>
            <person name="Nelson D.R."/>
            <person name="Li P."/>
            <person name="You F.M."/>
            <person name="Luo M.C."/>
            <person name="Dvorak J."/>
        </authorList>
    </citation>
    <scope>NUCLEOTIDE SEQUENCE [LARGE SCALE GENOMIC DNA]</scope>
    <source>
        <strain evidence="1">cv. AL8/78</strain>
    </source>
</reference>
<sequence>GDRAGYISSTSSLACFLFGLGVSFVSSSRTLHACVLGSIYKIQIEQ</sequence>
<evidence type="ECO:0000313" key="1">
    <source>
        <dbReference type="EnsemblPlants" id="AET2Gv20333900.12"/>
    </source>
</evidence>
<dbReference type="AlphaFoldDB" id="A0A453B1H4"/>
<keyword evidence="2" id="KW-1185">Reference proteome</keyword>
<protein>
    <submittedName>
        <fullName evidence="1">Uncharacterized protein</fullName>
    </submittedName>
</protein>
<organism evidence="1 2">
    <name type="scientific">Aegilops tauschii subsp. strangulata</name>
    <name type="common">Goatgrass</name>
    <dbReference type="NCBI Taxonomy" id="200361"/>
    <lineage>
        <taxon>Eukaryota</taxon>
        <taxon>Viridiplantae</taxon>
        <taxon>Streptophyta</taxon>
        <taxon>Embryophyta</taxon>
        <taxon>Tracheophyta</taxon>
        <taxon>Spermatophyta</taxon>
        <taxon>Magnoliopsida</taxon>
        <taxon>Liliopsida</taxon>
        <taxon>Poales</taxon>
        <taxon>Poaceae</taxon>
        <taxon>BOP clade</taxon>
        <taxon>Pooideae</taxon>
        <taxon>Triticodae</taxon>
        <taxon>Triticeae</taxon>
        <taxon>Triticinae</taxon>
        <taxon>Aegilops</taxon>
    </lineage>
</organism>
<dbReference type="EnsemblPlants" id="AET2Gv20333900.12">
    <property type="protein sequence ID" value="AET2Gv20333900.12"/>
    <property type="gene ID" value="AET2Gv20333900"/>
</dbReference>
<accession>A0A453B1H4</accession>
<dbReference type="Proteomes" id="UP000015105">
    <property type="component" value="Chromosome 2D"/>
</dbReference>
<reference evidence="1" key="4">
    <citation type="submission" date="2019-03" db="UniProtKB">
        <authorList>
            <consortium name="EnsemblPlants"/>
        </authorList>
    </citation>
    <scope>IDENTIFICATION</scope>
</reference>
<evidence type="ECO:0000313" key="2">
    <source>
        <dbReference type="Proteomes" id="UP000015105"/>
    </source>
</evidence>
<proteinExistence type="predicted"/>
<dbReference type="Gramene" id="AET2Gv20333900.12">
    <property type="protein sequence ID" value="AET2Gv20333900.12"/>
    <property type="gene ID" value="AET2Gv20333900"/>
</dbReference>
<name>A0A453B1H4_AEGTS</name>
<reference evidence="1" key="3">
    <citation type="journal article" date="2017" name="Nature">
        <title>Genome sequence of the progenitor of the wheat D genome Aegilops tauschii.</title>
        <authorList>
            <person name="Luo M.C."/>
            <person name="Gu Y.Q."/>
            <person name="Puiu D."/>
            <person name="Wang H."/>
            <person name="Twardziok S.O."/>
            <person name="Deal K.R."/>
            <person name="Huo N."/>
            <person name="Zhu T."/>
            <person name="Wang L."/>
            <person name="Wang Y."/>
            <person name="McGuire P.E."/>
            <person name="Liu S."/>
            <person name="Long H."/>
            <person name="Ramasamy R.K."/>
            <person name="Rodriguez J.C."/>
            <person name="Van S.L."/>
            <person name="Yuan L."/>
            <person name="Wang Z."/>
            <person name="Xia Z."/>
            <person name="Xiao L."/>
            <person name="Anderson O.D."/>
            <person name="Ouyang S."/>
            <person name="Liang Y."/>
            <person name="Zimin A.V."/>
            <person name="Pertea G."/>
            <person name="Qi P."/>
            <person name="Bennetzen J.L."/>
            <person name="Dai X."/>
            <person name="Dawson M.W."/>
            <person name="Muller H.G."/>
            <person name="Kugler K."/>
            <person name="Rivarola-Duarte L."/>
            <person name="Spannagl M."/>
            <person name="Mayer K.F.X."/>
            <person name="Lu F.H."/>
            <person name="Bevan M.W."/>
            <person name="Leroy P."/>
            <person name="Li P."/>
            <person name="You F.M."/>
            <person name="Sun Q."/>
            <person name="Liu Z."/>
            <person name="Lyons E."/>
            <person name="Wicker T."/>
            <person name="Salzberg S.L."/>
            <person name="Devos K.M."/>
            <person name="Dvorak J."/>
        </authorList>
    </citation>
    <scope>NUCLEOTIDE SEQUENCE [LARGE SCALE GENOMIC DNA]</scope>
    <source>
        <strain evidence="1">cv. AL8/78</strain>
    </source>
</reference>